<keyword evidence="1" id="KW-0732">Signal</keyword>
<name>A0AB33IU89_9BACT</name>
<proteinExistence type="predicted"/>
<feature type="signal peptide" evidence="1">
    <location>
        <begin position="1"/>
        <end position="22"/>
    </location>
</feature>
<sequence length="204" mass="23633">MKKIWILLLLAPLLAACGVNDAEQIEEDYEKLFPFKKLEQPPVFYEDMVPQLCDPRLALEAYRYPGVEITENPHKYEVTLECKFWEKDRNGELVNEPTAEYIIKYIDADKQLKEIVCKNKYNKDDKGQMKNGQRFRKRIKVSSGYPMYLCVIGRGPRSSGVSASIKAVSDDKLVITPELKTEQYQNDEGPNELKEPYCNYIILP</sequence>
<organism evidence="2">
    <name type="scientific">Prevotella sp. GTC17254</name>
    <dbReference type="NCBI Taxonomy" id="3236794"/>
    <lineage>
        <taxon>Bacteria</taxon>
        <taxon>Pseudomonadati</taxon>
        <taxon>Bacteroidota</taxon>
        <taxon>Bacteroidia</taxon>
        <taxon>Bacteroidales</taxon>
        <taxon>Prevotellaceae</taxon>
        <taxon>Prevotella</taxon>
    </lineage>
</organism>
<evidence type="ECO:0000313" key="2">
    <source>
        <dbReference type="EMBL" id="BFO73149.1"/>
    </source>
</evidence>
<dbReference type="EMBL" id="AP035786">
    <property type="protein sequence ID" value="BFO73149.1"/>
    <property type="molecule type" value="Genomic_DNA"/>
</dbReference>
<feature type="chain" id="PRO_5044305995" description="Lipoprotein" evidence="1">
    <location>
        <begin position="23"/>
        <end position="204"/>
    </location>
</feature>
<reference evidence="2" key="1">
    <citation type="submission" date="2024-07" db="EMBL/GenBank/DDBJ databases">
        <title>Complete genome sequence of Prevotella sp. YM-2024 GTC17254.</title>
        <authorList>
            <person name="Hayashi M."/>
            <person name="Muto Y."/>
            <person name="Tanaka K."/>
            <person name="Niwa H."/>
        </authorList>
    </citation>
    <scope>NUCLEOTIDE SEQUENCE</scope>
    <source>
        <strain evidence="2">GTC17254</strain>
    </source>
</reference>
<dbReference type="PROSITE" id="PS51257">
    <property type="entry name" value="PROKAR_LIPOPROTEIN"/>
    <property type="match status" value="1"/>
</dbReference>
<evidence type="ECO:0008006" key="3">
    <source>
        <dbReference type="Google" id="ProtNLM"/>
    </source>
</evidence>
<evidence type="ECO:0000256" key="1">
    <source>
        <dbReference type="SAM" id="SignalP"/>
    </source>
</evidence>
<dbReference type="AlphaFoldDB" id="A0AB33IU89"/>
<accession>A0AB33IU89</accession>
<protein>
    <recommendedName>
        <fullName evidence="3">Lipoprotein</fullName>
    </recommendedName>
</protein>
<gene>
    <name evidence="2" type="ORF">GTC17254_07460</name>
</gene>